<protein>
    <submittedName>
        <fullName evidence="2">Uncharacterized protein</fullName>
    </submittedName>
</protein>
<evidence type="ECO:0000313" key="4">
    <source>
        <dbReference type="Proteomes" id="UP000325313"/>
    </source>
</evidence>
<evidence type="ECO:0000256" key="1">
    <source>
        <dbReference type="SAM" id="MobiDB-lite"/>
    </source>
</evidence>
<gene>
    <name evidence="3" type="ORF">PGTUg99_003661</name>
    <name evidence="2" type="ORF">PGTUg99_015002</name>
</gene>
<dbReference type="EMBL" id="VDEP01000257">
    <property type="protein sequence ID" value="KAA1118309.1"/>
    <property type="molecule type" value="Genomic_DNA"/>
</dbReference>
<name>A0A5B0QGE7_PUCGR</name>
<proteinExistence type="predicted"/>
<dbReference type="AlphaFoldDB" id="A0A5B0QGE7"/>
<feature type="compositionally biased region" description="Low complexity" evidence="1">
    <location>
        <begin position="167"/>
        <end position="194"/>
    </location>
</feature>
<reference evidence="2 4" key="1">
    <citation type="submission" date="2019-05" db="EMBL/GenBank/DDBJ databases">
        <title>Emergence of the Ug99 lineage of the wheat stem rust pathogen through somatic hybridization.</title>
        <authorList>
            <person name="Li F."/>
            <person name="Upadhyaya N.M."/>
            <person name="Sperschneider J."/>
            <person name="Matny O."/>
            <person name="Nguyen-Phuc H."/>
            <person name="Mago R."/>
            <person name="Raley C."/>
            <person name="Miller M.E."/>
            <person name="Silverstein K.A.T."/>
            <person name="Henningsen E."/>
            <person name="Hirsch C.D."/>
            <person name="Visser B."/>
            <person name="Pretorius Z.A."/>
            <person name="Steffenson B.J."/>
            <person name="Schwessinger B."/>
            <person name="Dodds P.N."/>
            <person name="Figueroa M."/>
        </authorList>
    </citation>
    <scope>NUCLEOTIDE SEQUENCE [LARGE SCALE GENOMIC DNA]</scope>
    <source>
        <strain evidence="2 4">Ug99</strain>
    </source>
</reference>
<accession>A0A5B0QGE7</accession>
<evidence type="ECO:0000313" key="3">
    <source>
        <dbReference type="EMBL" id="KAA1118309.1"/>
    </source>
</evidence>
<evidence type="ECO:0000313" key="2">
    <source>
        <dbReference type="EMBL" id="KAA1112215.1"/>
    </source>
</evidence>
<organism evidence="2 4">
    <name type="scientific">Puccinia graminis f. sp. tritici</name>
    <dbReference type="NCBI Taxonomy" id="56615"/>
    <lineage>
        <taxon>Eukaryota</taxon>
        <taxon>Fungi</taxon>
        <taxon>Dikarya</taxon>
        <taxon>Basidiomycota</taxon>
        <taxon>Pucciniomycotina</taxon>
        <taxon>Pucciniomycetes</taxon>
        <taxon>Pucciniales</taxon>
        <taxon>Pucciniaceae</taxon>
        <taxon>Puccinia</taxon>
    </lineage>
</organism>
<dbReference type="Proteomes" id="UP000325313">
    <property type="component" value="Unassembled WGS sequence"/>
</dbReference>
<sequence length="267" mass="28892">MEKNSGNDPIEEGSALVPAEALAAPFQDESLVDGLGFEEVGRSSWMDSAIHQQLDDMENQAYQGDQLAYDPELDALYAYEQQAFYQRFATPSQLPEFRSDASGSQALVEDFAPPTHIQQFPEYYSDPIGIQGIGQYPVVAAYGDYQVDQVGPVEPAPVAPQAPTPPSSQDTQLDSSDSSDSQSDSSDSQSDSSDSPPPHPRVALLRLDGDAPRRIRLGTPPRPREGAQGALKKQAEEGAQGVLGNRKRSADEDPDDQSRPTSRSRLA</sequence>
<feature type="compositionally biased region" description="Pro residues" evidence="1">
    <location>
        <begin position="154"/>
        <end position="166"/>
    </location>
</feature>
<dbReference type="EMBL" id="VDEP01000281">
    <property type="protein sequence ID" value="KAA1112215.1"/>
    <property type="molecule type" value="Genomic_DNA"/>
</dbReference>
<comment type="caution">
    <text evidence="2">The sequence shown here is derived from an EMBL/GenBank/DDBJ whole genome shotgun (WGS) entry which is preliminary data.</text>
</comment>
<feature type="region of interest" description="Disordered" evidence="1">
    <location>
        <begin position="150"/>
        <end position="267"/>
    </location>
</feature>